<evidence type="ECO:0000256" key="2">
    <source>
        <dbReference type="ARBA" id="ARBA00009695"/>
    </source>
</evidence>
<dbReference type="PANTHER" id="PTHR33602">
    <property type="entry name" value="REGULATORY PROTEIN RECX FAMILY PROTEIN"/>
    <property type="match status" value="1"/>
</dbReference>
<dbReference type="InterPro" id="IPR036388">
    <property type="entry name" value="WH-like_DNA-bd_sf"/>
</dbReference>
<dbReference type="AlphaFoldDB" id="A0A098M5Y4"/>
<dbReference type="OrthoDB" id="5421057at2"/>
<comment type="similarity">
    <text evidence="2 5">Belongs to the RecX family.</text>
</comment>
<reference evidence="9 10" key="1">
    <citation type="submission" date="2014-08" db="EMBL/GenBank/DDBJ databases">
        <authorList>
            <person name="den Bakker H.C."/>
        </authorList>
    </citation>
    <scope>NUCLEOTIDE SEQUENCE [LARGE SCALE GENOMIC DNA]</scope>
    <source>
        <strain evidence="9 10">DSM 18334</strain>
    </source>
</reference>
<dbReference type="eggNOG" id="COG2137">
    <property type="taxonomic scope" value="Bacteria"/>
</dbReference>
<dbReference type="InterPro" id="IPR053924">
    <property type="entry name" value="RecX_HTH_2nd"/>
</dbReference>
<comment type="function">
    <text evidence="5">Modulates RecA activity.</text>
</comment>
<dbReference type="GO" id="GO:0005737">
    <property type="term" value="C:cytoplasm"/>
    <property type="evidence" value="ECO:0007669"/>
    <property type="project" value="UniProtKB-SubCell"/>
</dbReference>
<dbReference type="RefSeq" id="WP_036656342.1">
    <property type="nucleotide sequence ID" value="NZ_JQCR01000003.1"/>
</dbReference>
<evidence type="ECO:0000256" key="5">
    <source>
        <dbReference type="HAMAP-Rule" id="MF_01114"/>
    </source>
</evidence>
<dbReference type="Pfam" id="PF02631">
    <property type="entry name" value="RecX_HTH2"/>
    <property type="match status" value="1"/>
</dbReference>
<keyword evidence="4 5" id="KW-0963">Cytoplasm</keyword>
<dbReference type="STRING" id="268407.PWYN_22890"/>
<dbReference type="Pfam" id="PF21982">
    <property type="entry name" value="RecX_HTH1"/>
    <property type="match status" value="1"/>
</dbReference>
<dbReference type="Pfam" id="PF21981">
    <property type="entry name" value="RecX_HTH3"/>
    <property type="match status" value="1"/>
</dbReference>
<evidence type="ECO:0000313" key="9">
    <source>
        <dbReference type="EMBL" id="KGE17453.1"/>
    </source>
</evidence>
<dbReference type="InterPro" id="IPR053926">
    <property type="entry name" value="RecX_HTH_1st"/>
</dbReference>
<dbReference type="EMBL" id="JQCR01000003">
    <property type="protein sequence ID" value="KGE17453.1"/>
    <property type="molecule type" value="Genomic_DNA"/>
</dbReference>
<comment type="caution">
    <text evidence="9">The sequence shown here is derived from an EMBL/GenBank/DDBJ whole genome shotgun (WGS) entry which is preliminary data.</text>
</comment>
<gene>
    <name evidence="5" type="primary">recX</name>
    <name evidence="9" type="ORF">PWYN_22890</name>
</gene>
<sequence>MVIQLDPEFEEKQDKEEHILSDFPDNELLEITRVERKKKSDHRYIIHFGAYNMTVHEDVMIKYRMITGSQFMKSDLEEIVLADERQRAYVEGLRYLGHKPRTAQEMARRLRQKEIGETIIAETLQRLQREQYIDDPLYAKQWAEQRITNQRKGKMWIRQELREKGIDKSLIAEALDDITPEQEQQSALLSARKKWNLIRGEVPDKRRKTGAYLMRRGFSGEMVRQVLQILVQEENFQGEDDEIYYPE</sequence>
<evidence type="ECO:0000256" key="1">
    <source>
        <dbReference type="ARBA" id="ARBA00004496"/>
    </source>
</evidence>
<accession>A0A098M5Y4</accession>
<keyword evidence="10" id="KW-1185">Reference proteome</keyword>
<dbReference type="HAMAP" id="MF_01114">
    <property type="entry name" value="RecX"/>
    <property type="match status" value="1"/>
</dbReference>
<evidence type="ECO:0000259" key="7">
    <source>
        <dbReference type="Pfam" id="PF21981"/>
    </source>
</evidence>
<feature type="domain" description="RecX third three-helical" evidence="7">
    <location>
        <begin position="182"/>
        <end position="227"/>
    </location>
</feature>
<feature type="domain" description="RecX second three-helical" evidence="6">
    <location>
        <begin position="134"/>
        <end position="175"/>
    </location>
</feature>
<evidence type="ECO:0000313" key="10">
    <source>
        <dbReference type="Proteomes" id="UP000029734"/>
    </source>
</evidence>
<evidence type="ECO:0000259" key="6">
    <source>
        <dbReference type="Pfam" id="PF02631"/>
    </source>
</evidence>
<name>A0A098M5Y4_9BACL</name>
<evidence type="ECO:0000259" key="8">
    <source>
        <dbReference type="Pfam" id="PF21982"/>
    </source>
</evidence>
<dbReference type="InterPro" id="IPR003783">
    <property type="entry name" value="Regulatory_RecX"/>
</dbReference>
<dbReference type="GO" id="GO:0006282">
    <property type="term" value="P:regulation of DNA repair"/>
    <property type="evidence" value="ECO:0007669"/>
    <property type="project" value="UniProtKB-UniRule"/>
</dbReference>
<proteinExistence type="inferred from homology"/>
<dbReference type="PANTHER" id="PTHR33602:SF1">
    <property type="entry name" value="REGULATORY PROTEIN RECX FAMILY PROTEIN"/>
    <property type="match status" value="1"/>
</dbReference>
<evidence type="ECO:0000256" key="3">
    <source>
        <dbReference type="ARBA" id="ARBA00018111"/>
    </source>
</evidence>
<protein>
    <recommendedName>
        <fullName evidence="3 5">Regulatory protein RecX</fullName>
    </recommendedName>
</protein>
<organism evidence="9 10">
    <name type="scientific">Paenibacillus wynnii</name>
    <dbReference type="NCBI Taxonomy" id="268407"/>
    <lineage>
        <taxon>Bacteria</taxon>
        <taxon>Bacillati</taxon>
        <taxon>Bacillota</taxon>
        <taxon>Bacilli</taxon>
        <taxon>Bacillales</taxon>
        <taxon>Paenibacillaceae</taxon>
        <taxon>Paenibacillus</taxon>
    </lineage>
</organism>
<dbReference type="Gene3D" id="1.10.10.10">
    <property type="entry name" value="Winged helix-like DNA-binding domain superfamily/Winged helix DNA-binding domain"/>
    <property type="match status" value="3"/>
</dbReference>
<comment type="subcellular location">
    <subcellularLocation>
        <location evidence="1 5">Cytoplasm</location>
    </subcellularLocation>
</comment>
<dbReference type="InterPro" id="IPR053925">
    <property type="entry name" value="RecX_HTH_3rd"/>
</dbReference>
<dbReference type="Proteomes" id="UP000029734">
    <property type="component" value="Unassembled WGS sequence"/>
</dbReference>
<feature type="domain" description="RecX first three-helical" evidence="8">
    <location>
        <begin position="88"/>
        <end position="127"/>
    </location>
</feature>
<evidence type="ECO:0000256" key="4">
    <source>
        <dbReference type="ARBA" id="ARBA00022490"/>
    </source>
</evidence>
<reference evidence="9 10" key="2">
    <citation type="submission" date="2014-10" db="EMBL/GenBank/DDBJ databases">
        <title>Comparative genomics of the Paenibacillus odorifer group.</title>
        <authorList>
            <person name="Tsai Y.-C."/>
            <person name="Martin N."/>
            <person name="Korlach J."/>
            <person name="Wiedmann M."/>
        </authorList>
    </citation>
    <scope>NUCLEOTIDE SEQUENCE [LARGE SCALE GENOMIC DNA]</scope>
    <source>
        <strain evidence="9 10">DSM 18334</strain>
    </source>
</reference>